<dbReference type="Proteomes" id="UP000011728">
    <property type="component" value="Chromosome"/>
</dbReference>
<keyword evidence="3" id="KW-1185">Reference proteome</keyword>
<name>M1MJK4_9CLOT</name>
<keyword evidence="1" id="KW-0812">Transmembrane</keyword>
<dbReference type="KEGG" id="csr:Cspa_c43560"/>
<dbReference type="eggNOG" id="ENOG50328V2">
    <property type="taxonomic scope" value="Bacteria"/>
</dbReference>
<dbReference type="RefSeq" id="WP_015394420.1">
    <property type="nucleotide sequence ID" value="NC_020291.1"/>
</dbReference>
<feature type="transmembrane region" description="Helical" evidence="1">
    <location>
        <begin position="12"/>
        <end position="34"/>
    </location>
</feature>
<keyword evidence="1" id="KW-1133">Transmembrane helix</keyword>
<proteinExistence type="predicted"/>
<accession>M1MJK4</accession>
<sequence>METINNMLDKAPVHLTTNTIILAAVTIIAVYVVIKAISGIIKTVAIIGVCYFVLMSLQSTNLVNIPGVKESYTAIEKIIPSKEVWTQAVDKAEKINKVVNDLN</sequence>
<feature type="transmembrane region" description="Helical" evidence="1">
    <location>
        <begin position="40"/>
        <end position="57"/>
    </location>
</feature>
<evidence type="ECO:0000313" key="3">
    <source>
        <dbReference type="Proteomes" id="UP000011728"/>
    </source>
</evidence>
<dbReference type="STRING" id="36745.CLSAP_41230"/>
<dbReference type="EMBL" id="CP004121">
    <property type="protein sequence ID" value="AGF58109.1"/>
    <property type="molecule type" value="Genomic_DNA"/>
</dbReference>
<gene>
    <name evidence="2" type="ORF">Cspa_c43560</name>
</gene>
<dbReference type="OrthoDB" id="1912989at2"/>
<evidence type="ECO:0000313" key="2">
    <source>
        <dbReference type="EMBL" id="AGF58109.1"/>
    </source>
</evidence>
<dbReference type="PATRIC" id="fig|931276.5.peg.4388"/>
<reference evidence="2 3" key="1">
    <citation type="submission" date="2013-02" db="EMBL/GenBank/DDBJ databases">
        <title>Genome sequence of Clostridium saccharoperbutylacetonicum N1-4(HMT).</title>
        <authorList>
            <person name="Poehlein A."/>
            <person name="Daniel R."/>
        </authorList>
    </citation>
    <scope>NUCLEOTIDE SEQUENCE [LARGE SCALE GENOMIC DNA]</scope>
    <source>
        <strain evidence="3">N1-4(HMT)</strain>
    </source>
</reference>
<dbReference type="AlphaFoldDB" id="M1MJK4"/>
<evidence type="ECO:0000256" key="1">
    <source>
        <dbReference type="SAM" id="Phobius"/>
    </source>
</evidence>
<organism evidence="2 3">
    <name type="scientific">Clostridium saccharoperbutylacetonicum N1-4(HMT)</name>
    <dbReference type="NCBI Taxonomy" id="931276"/>
    <lineage>
        <taxon>Bacteria</taxon>
        <taxon>Bacillati</taxon>
        <taxon>Bacillota</taxon>
        <taxon>Clostridia</taxon>
        <taxon>Eubacteriales</taxon>
        <taxon>Clostridiaceae</taxon>
        <taxon>Clostridium</taxon>
    </lineage>
</organism>
<dbReference type="HOGENOM" id="CLU_2258882_0_0_9"/>
<protein>
    <submittedName>
        <fullName evidence="2">Uncharacterized protein</fullName>
    </submittedName>
</protein>
<keyword evidence="1" id="KW-0472">Membrane</keyword>